<sequence length="310" mass="33730">MAHNFFDDQNFARIAAEQAAKIDTNGIRDAVLQNVTPYDTNAAEQAMQQSISAFNTVDLIKWQSPAHNVLAGITEQLTAPAFDQMQIALRDLNGPWLDSVSAALDPIGDAEWLKPYLQSVDTVTVLDTVYSAQSPIVEMVAQMNDTVRDQFFLSPTMTESMISSQFASMVDAIGDLVTPALIGQFRDSVIAPNVASVLDNIAESADDDLIEKIEGFLANVSDEQEAFVENLIDANPTLKVKFQGAIASLAGKIATTVDERQLGAGLLMFAVTAVVHTVLMVAPEEAREQTMQFVTIAAFVYGVYFFHSKK</sequence>
<evidence type="ECO:0000313" key="3">
    <source>
        <dbReference type="Proteomes" id="UP001217325"/>
    </source>
</evidence>
<dbReference type="RefSeq" id="WP_275232179.1">
    <property type="nucleotide sequence ID" value="NZ_JARDXE010000014.1"/>
</dbReference>
<name>A0AAW6LKV6_RHOSG</name>
<evidence type="ECO:0000256" key="1">
    <source>
        <dbReference type="SAM" id="Phobius"/>
    </source>
</evidence>
<evidence type="ECO:0000313" key="2">
    <source>
        <dbReference type="EMBL" id="MDE8647614.1"/>
    </source>
</evidence>
<organism evidence="2 3">
    <name type="scientific">Rhodococcus qingshengii</name>
    <dbReference type="NCBI Taxonomy" id="334542"/>
    <lineage>
        <taxon>Bacteria</taxon>
        <taxon>Bacillati</taxon>
        <taxon>Actinomycetota</taxon>
        <taxon>Actinomycetes</taxon>
        <taxon>Mycobacteriales</taxon>
        <taxon>Nocardiaceae</taxon>
        <taxon>Rhodococcus</taxon>
        <taxon>Rhodococcus erythropolis group</taxon>
    </lineage>
</organism>
<dbReference type="Proteomes" id="UP001217325">
    <property type="component" value="Unassembled WGS sequence"/>
</dbReference>
<comment type="caution">
    <text evidence="2">The sequence shown here is derived from an EMBL/GenBank/DDBJ whole genome shotgun (WGS) entry which is preliminary data.</text>
</comment>
<keyword evidence="1" id="KW-0472">Membrane</keyword>
<feature type="transmembrane region" description="Helical" evidence="1">
    <location>
        <begin position="289"/>
        <end position="306"/>
    </location>
</feature>
<reference evidence="2" key="1">
    <citation type="submission" date="2023-02" db="EMBL/GenBank/DDBJ databases">
        <title>A novel hydrolase synthesized by Rhodococcus erythropolis HQ is responsible for the detoxification of Zearalenone.</title>
        <authorList>
            <person name="Hu J."/>
            <person name="Xu J."/>
        </authorList>
    </citation>
    <scope>NUCLEOTIDE SEQUENCE</scope>
    <source>
        <strain evidence="2">HQ</strain>
    </source>
</reference>
<protein>
    <submittedName>
        <fullName evidence="2">Uncharacterized protein</fullName>
    </submittedName>
</protein>
<proteinExistence type="predicted"/>
<dbReference type="EMBL" id="JARDXE010000014">
    <property type="protein sequence ID" value="MDE8647614.1"/>
    <property type="molecule type" value="Genomic_DNA"/>
</dbReference>
<keyword evidence="1" id="KW-1133">Transmembrane helix</keyword>
<gene>
    <name evidence="2" type="ORF">PXH69_21805</name>
</gene>
<feature type="transmembrane region" description="Helical" evidence="1">
    <location>
        <begin position="262"/>
        <end position="283"/>
    </location>
</feature>
<keyword evidence="1" id="KW-0812">Transmembrane</keyword>
<dbReference type="AlphaFoldDB" id="A0AAW6LKV6"/>
<accession>A0AAW6LKV6</accession>